<dbReference type="GO" id="GO:0005975">
    <property type="term" value="P:carbohydrate metabolic process"/>
    <property type="evidence" value="ECO:0007669"/>
    <property type="project" value="InterPro"/>
</dbReference>
<dbReference type="CDD" id="cd10966">
    <property type="entry name" value="CE4_yadE_5s"/>
    <property type="match status" value="1"/>
</dbReference>
<feature type="transmembrane region" description="Helical" evidence="3">
    <location>
        <begin position="6"/>
        <end position="27"/>
    </location>
</feature>
<proteinExistence type="predicted"/>
<name>A0A5B8Z1F4_CYTDA</name>
<comment type="subcellular location">
    <subcellularLocation>
        <location evidence="1">Secreted</location>
    </subcellularLocation>
</comment>
<dbReference type="InterPro" id="IPR011330">
    <property type="entry name" value="Glyco_hydro/deAcase_b/a-brl"/>
</dbReference>
<dbReference type="STRING" id="1742359.GCA_001439625_04205"/>
<dbReference type="KEGG" id="bda:FSZ17_05815"/>
<dbReference type="InterPro" id="IPR051398">
    <property type="entry name" value="Polysacch_Deacetylase"/>
</dbReference>
<dbReference type="SUPFAM" id="SSF88713">
    <property type="entry name" value="Glycoside hydrolase/deacetylase"/>
    <property type="match status" value="1"/>
</dbReference>
<dbReference type="Pfam" id="PF01522">
    <property type="entry name" value="Polysacc_deac_1"/>
    <property type="match status" value="1"/>
</dbReference>
<evidence type="ECO:0000313" key="6">
    <source>
        <dbReference type="Proteomes" id="UP000321555"/>
    </source>
</evidence>
<dbReference type="GO" id="GO:0005576">
    <property type="term" value="C:extracellular region"/>
    <property type="evidence" value="ECO:0007669"/>
    <property type="project" value="UniProtKB-SubCell"/>
</dbReference>
<feature type="domain" description="NodB homology" evidence="4">
    <location>
        <begin position="136"/>
        <end position="305"/>
    </location>
</feature>
<dbReference type="OrthoDB" id="9778320at2"/>
<dbReference type="AlphaFoldDB" id="A0A5B8Z1F4"/>
<evidence type="ECO:0000259" key="4">
    <source>
        <dbReference type="PROSITE" id="PS51677"/>
    </source>
</evidence>
<keyword evidence="2" id="KW-0732">Signal</keyword>
<evidence type="ECO:0000256" key="1">
    <source>
        <dbReference type="ARBA" id="ARBA00004613"/>
    </source>
</evidence>
<reference evidence="6" key="1">
    <citation type="submission" date="2019-08" db="EMBL/GenBank/DDBJ databases">
        <authorList>
            <person name="Zheng X."/>
        </authorList>
    </citation>
    <scope>NUCLEOTIDE SEQUENCE [LARGE SCALE GENOMIC DNA]</scope>
    <source>
        <strain evidence="6">FJAT-25496</strain>
    </source>
</reference>
<keyword evidence="3" id="KW-0812">Transmembrane</keyword>
<organism evidence="5 6">
    <name type="scientific">Cytobacillus dafuensis</name>
    <name type="common">Bacillus dafuensis</name>
    <dbReference type="NCBI Taxonomy" id="1742359"/>
    <lineage>
        <taxon>Bacteria</taxon>
        <taxon>Bacillati</taxon>
        <taxon>Bacillota</taxon>
        <taxon>Bacilli</taxon>
        <taxon>Bacillales</taxon>
        <taxon>Bacillaceae</taxon>
        <taxon>Cytobacillus</taxon>
    </lineage>
</organism>
<evidence type="ECO:0000313" key="5">
    <source>
        <dbReference type="EMBL" id="QED46830.1"/>
    </source>
</evidence>
<dbReference type="InterPro" id="IPR002509">
    <property type="entry name" value="NODB_dom"/>
</dbReference>
<dbReference type="Gene3D" id="3.20.20.370">
    <property type="entry name" value="Glycoside hydrolase/deacetylase"/>
    <property type="match status" value="1"/>
</dbReference>
<dbReference type="Proteomes" id="UP000321555">
    <property type="component" value="Chromosome"/>
</dbReference>
<dbReference type="GO" id="GO:0016810">
    <property type="term" value="F:hydrolase activity, acting on carbon-nitrogen (but not peptide) bonds"/>
    <property type="evidence" value="ECO:0007669"/>
    <property type="project" value="InterPro"/>
</dbReference>
<keyword evidence="6" id="KW-1185">Reference proteome</keyword>
<accession>A0A5B8Z1F4</accession>
<evidence type="ECO:0000256" key="2">
    <source>
        <dbReference type="ARBA" id="ARBA00022729"/>
    </source>
</evidence>
<dbReference type="PANTHER" id="PTHR34216">
    <property type="match status" value="1"/>
</dbReference>
<dbReference type="EMBL" id="CP042593">
    <property type="protein sequence ID" value="QED46830.1"/>
    <property type="molecule type" value="Genomic_DNA"/>
</dbReference>
<keyword evidence="3" id="KW-1133">Transmembrane helix</keyword>
<sequence length="305" mass="35249">MKKYVVSNVIFTTLFLMIILPLCYLLYDYIIHYGAIPAAAKGPLNVSNVPYNTVNKDFTGMEEYASKVVVLMYHQVIPKEKLEKHHFQDNGELEETIITLENFQSQMDYLKENHYTVLSLKEFELFMTGEKRVPAKSVLLTFDDGFKNVFEFAYPVLKDHGFQAVHFLITGLITKEDVHYKPALHQYASIDEVRKSSDVFDYGNHTNMFHQKNKNGMSFVTAYDKAEVKEDLVRANEWLGQSITFAAPYGEYNEETLEILQELNTKMAFTVNPGYAEPFGRSLEIPRWQVFPKLSLDDFKDILGE</sequence>
<protein>
    <submittedName>
        <fullName evidence="5">Polysaccharide deacetylase family protein</fullName>
    </submittedName>
</protein>
<dbReference type="PANTHER" id="PTHR34216:SF3">
    <property type="entry name" value="POLY-BETA-1,6-N-ACETYL-D-GLUCOSAMINE N-DEACETYLASE"/>
    <property type="match status" value="1"/>
</dbReference>
<dbReference type="PROSITE" id="PS51677">
    <property type="entry name" value="NODB"/>
    <property type="match status" value="1"/>
</dbReference>
<gene>
    <name evidence="5" type="ORF">FSZ17_05815</name>
</gene>
<dbReference type="RefSeq" id="WP_057775291.1">
    <property type="nucleotide sequence ID" value="NZ_CP042593.1"/>
</dbReference>
<keyword evidence="3" id="KW-0472">Membrane</keyword>
<evidence type="ECO:0000256" key="3">
    <source>
        <dbReference type="SAM" id="Phobius"/>
    </source>
</evidence>